<dbReference type="Pfam" id="PF00076">
    <property type="entry name" value="RRM_1"/>
    <property type="match status" value="1"/>
</dbReference>
<protein>
    <recommendedName>
        <fullName evidence="3">RRM domain-containing protein</fullName>
    </recommendedName>
</protein>
<dbReference type="EMBL" id="BEGY01000012">
    <property type="protein sequence ID" value="GAX75489.1"/>
    <property type="molecule type" value="Genomic_DNA"/>
</dbReference>
<dbReference type="PANTHER" id="PTHR16001:SF4">
    <property type="entry name" value="ECTO-NOX DISULFIDE-THIOL EXCHANGER 1-LIKE PROTEIN"/>
    <property type="match status" value="1"/>
</dbReference>
<evidence type="ECO:0000313" key="5">
    <source>
        <dbReference type="Proteomes" id="UP000232323"/>
    </source>
</evidence>
<dbReference type="Proteomes" id="UP000232323">
    <property type="component" value="Unassembled WGS sequence"/>
</dbReference>
<dbReference type="GO" id="GO:0007624">
    <property type="term" value="P:ultradian rhythm"/>
    <property type="evidence" value="ECO:0007669"/>
    <property type="project" value="InterPro"/>
</dbReference>
<dbReference type="InterPro" id="IPR038876">
    <property type="entry name" value="ENOX"/>
</dbReference>
<evidence type="ECO:0000259" key="3">
    <source>
        <dbReference type="PROSITE" id="PS50102"/>
    </source>
</evidence>
<dbReference type="GO" id="GO:0009897">
    <property type="term" value="C:external side of plasma membrane"/>
    <property type="evidence" value="ECO:0007669"/>
    <property type="project" value="InterPro"/>
</dbReference>
<evidence type="ECO:0000256" key="1">
    <source>
        <dbReference type="PROSITE-ProRule" id="PRU00176"/>
    </source>
</evidence>
<keyword evidence="1" id="KW-0694">RNA-binding</keyword>
<dbReference type="InterPro" id="IPR000504">
    <property type="entry name" value="RRM_dom"/>
</dbReference>
<dbReference type="OrthoDB" id="10039782at2759"/>
<dbReference type="CDD" id="cd00590">
    <property type="entry name" value="RRM_SF"/>
    <property type="match status" value="1"/>
</dbReference>
<name>A0A250WXR7_9CHLO</name>
<dbReference type="SUPFAM" id="SSF54928">
    <property type="entry name" value="RNA-binding domain, RBD"/>
    <property type="match status" value="1"/>
</dbReference>
<evidence type="ECO:0000256" key="2">
    <source>
        <dbReference type="SAM" id="MobiDB-lite"/>
    </source>
</evidence>
<feature type="region of interest" description="Disordered" evidence="2">
    <location>
        <begin position="438"/>
        <end position="480"/>
    </location>
</feature>
<reference evidence="4 5" key="1">
    <citation type="submission" date="2017-08" db="EMBL/GenBank/DDBJ databases">
        <title>Acidophilic green algal genome provides insights into adaptation to an acidic environment.</title>
        <authorList>
            <person name="Hirooka S."/>
            <person name="Hirose Y."/>
            <person name="Kanesaki Y."/>
            <person name="Higuchi S."/>
            <person name="Fujiwara T."/>
            <person name="Onuma R."/>
            <person name="Era A."/>
            <person name="Ohbayashi R."/>
            <person name="Uzuka A."/>
            <person name="Nozaki H."/>
            <person name="Yoshikawa H."/>
            <person name="Miyagishima S.Y."/>
        </authorList>
    </citation>
    <scope>NUCLEOTIDE SEQUENCE [LARGE SCALE GENOMIC DNA]</scope>
    <source>
        <strain evidence="4 5">NIES-2499</strain>
    </source>
</reference>
<dbReference type="GO" id="GO:0016491">
    <property type="term" value="F:oxidoreductase activity"/>
    <property type="evidence" value="ECO:0007669"/>
    <property type="project" value="InterPro"/>
</dbReference>
<feature type="compositionally biased region" description="Low complexity" evidence="2">
    <location>
        <begin position="213"/>
        <end position="232"/>
    </location>
</feature>
<dbReference type="GO" id="GO:0003723">
    <property type="term" value="F:RNA binding"/>
    <property type="evidence" value="ECO:0007669"/>
    <property type="project" value="UniProtKB-UniRule"/>
</dbReference>
<evidence type="ECO:0000313" key="4">
    <source>
        <dbReference type="EMBL" id="GAX75489.1"/>
    </source>
</evidence>
<dbReference type="AlphaFoldDB" id="A0A250WXR7"/>
<dbReference type="SMART" id="SM00360">
    <property type="entry name" value="RRM"/>
    <property type="match status" value="1"/>
</dbReference>
<keyword evidence="5" id="KW-1185">Reference proteome</keyword>
<gene>
    <name evidence="4" type="ORF">CEUSTIGMA_g2932.t1</name>
</gene>
<dbReference type="InterPro" id="IPR012677">
    <property type="entry name" value="Nucleotide-bd_a/b_plait_sf"/>
</dbReference>
<dbReference type="PANTHER" id="PTHR16001">
    <property type="entry name" value="ECTO-NOX DISULFIDE-THIOL EXCHANGER"/>
    <property type="match status" value="1"/>
</dbReference>
<comment type="caution">
    <text evidence="4">The sequence shown here is derived from an EMBL/GenBank/DDBJ whole genome shotgun (WGS) entry which is preliminary data.</text>
</comment>
<feature type="domain" description="RRM" evidence="3">
    <location>
        <begin position="114"/>
        <end position="200"/>
    </location>
</feature>
<feature type="compositionally biased region" description="Basic and acidic residues" evidence="2">
    <location>
        <begin position="454"/>
        <end position="471"/>
    </location>
</feature>
<dbReference type="PROSITE" id="PS50102">
    <property type="entry name" value="RRM"/>
    <property type="match status" value="1"/>
</dbReference>
<feature type="region of interest" description="Disordered" evidence="2">
    <location>
        <begin position="201"/>
        <end position="243"/>
    </location>
</feature>
<accession>A0A250WXR7</accession>
<dbReference type="InterPro" id="IPR035979">
    <property type="entry name" value="RBD_domain_sf"/>
</dbReference>
<organism evidence="4 5">
    <name type="scientific">Chlamydomonas eustigma</name>
    <dbReference type="NCBI Taxonomy" id="1157962"/>
    <lineage>
        <taxon>Eukaryota</taxon>
        <taxon>Viridiplantae</taxon>
        <taxon>Chlorophyta</taxon>
        <taxon>core chlorophytes</taxon>
        <taxon>Chlorophyceae</taxon>
        <taxon>CS clade</taxon>
        <taxon>Chlamydomonadales</taxon>
        <taxon>Chlamydomonadaceae</taxon>
        <taxon>Chlamydomonas</taxon>
    </lineage>
</organism>
<proteinExistence type="predicted"/>
<dbReference type="Gene3D" id="3.30.70.330">
    <property type="match status" value="1"/>
</dbReference>
<sequence length="617" mass="67391">MDYMYNNFSYNSAPPIADPSQQPSVDPLILQQGTGYNAANSGVLDQQWSLQQQNQWQQPQQDMMYQQNMMSQGYDPNVMQEYSQVQNAMMTQGQGTMLQQGNVGQMEGRQVLKTTVYVGGLPTDGAEGSLVDEATLHNFFFSSCGNVVGIRLMQDRGCCFIDFENEGAAATAVSLNGTHVALRPELSTAATRLIVRYAYERPPRGGGPGGNGWSQRGGQQAGGAWQAQRQRSPSPLRIPRYSESESRSLKELLKCSVPDIEAKDALALQSGVELPEGGSLLRAVDTVVSWMESGECDKKTAANFYVYLQGIHAKLIELKKLDVERTKYRQQEDAAHWTQLLQKFESMNKAFQAAGKQKVKDNFSKVQRKNVERWSSGSEEAAQAFRLLIRSKGLAGGADIPAADYQMTGHQLFSVKTEGGEGQDEGEEDVEAAASAVRLGAPPPPPSSSAVKSEAGESERDMKRLRPDDRAGAPGSVENGMETLSERMERMEKMMLEKLAAAQQAMMQSVPLIAGANKKEEEAKDVKAAPSAATASVMAALTIHLSSYPHGTTFSQLCQYLSNLCVNDGRIPSQSKVEQLVRAALTSFPGVFLENTEGGQALWYLNALDEIPRILSE</sequence>